<gene>
    <name evidence="2" type="ORF">DSM107010_01950</name>
</gene>
<reference evidence="2 3" key="1">
    <citation type="journal article" date="2019" name="Genome Biol. Evol.">
        <title>Day and night: Metabolic profiles and evolutionary relationships of six axenic non-marine cyanobacteria.</title>
        <authorList>
            <person name="Will S.E."/>
            <person name="Henke P."/>
            <person name="Boedeker C."/>
            <person name="Huang S."/>
            <person name="Brinkmann H."/>
            <person name="Rohde M."/>
            <person name="Jarek M."/>
            <person name="Friedl T."/>
            <person name="Seufert S."/>
            <person name="Schumacher M."/>
            <person name="Overmann J."/>
            <person name="Neumann-Schaal M."/>
            <person name="Petersen J."/>
        </authorList>
    </citation>
    <scope>NUCLEOTIDE SEQUENCE [LARGE SCALE GENOMIC DNA]</scope>
    <source>
        <strain evidence="2 3">SAG 39.79</strain>
    </source>
</reference>
<organism evidence="2 3">
    <name type="scientific">Chroococcidiopsis cubana SAG 39.79</name>
    <dbReference type="NCBI Taxonomy" id="388085"/>
    <lineage>
        <taxon>Bacteria</taxon>
        <taxon>Bacillati</taxon>
        <taxon>Cyanobacteriota</taxon>
        <taxon>Cyanophyceae</taxon>
        <taxon>Chroococcidiopsidales</taxon>
        <taxon>Chroococcidiopsidaceae</taxon>
        <taxon>Chroococcidiopsis</taxon>
    </lineage>
</organism>
<dbReference type="EMBL" id="RSCK01000001">
    <property type="protein sequence ID" value="RUT14649.1"/>
    <property type="molecule type" value="Genomic_DNA"/>
</dbReference>
<sequence>MLNKIISKWIVRVMATPEVNLFIFAFLLNFVYEVWQAPYYEFYGSPSFLDKIKDLTHCTFGDGVIILISNWVVSGLARSRYWVFKPSRKLMLLFTGTGLVITLITETYRVNVTRAYGVPVLAVPGLGMSSLAVLQWIILPPLVLYFARRQMMSWEMDGRK</sequence>
<feature type="transmembrane region" description="Helical" evidence="1">
    <location>
        <begin position="90"/>
        <end position="108"/>
    </location>
</feature>
<keyword evidence="3" id="KW-1185">Reference proteome</keyword>
<name>A0AB37UT38_9CYAN</name>
<keyword evidence="1" id="KW-0812">Transmembrane</keyword>
<feature type="transmembrane region" description="Helical" evidence="1">
    <location>
        <begin position="60"/>
        <end position="78"/>
    </location>
</feature>
<keyword evidence="1" id="KW-0472">Membrane</keyword>
<dbReference type="AlphaFoldDB" id="A0AB37UT38"/>
<evidence type="ECO:0000256" key="1">
    <source>
        <dbReference type="SAM" id="Phobius"/>
    </source>
</evidence>
<feature type="transmembrane region" description="Helical" evidence="1">
    <location>
        <begin position="128"/>
        <end position="147"/>
    </location>
</feature>
<proteinExistence type="predicted"/>
<evidence type="ECO:0000313" key="3">
    <source>
        <dbReference type="Proteomes" id="UP000282574"/>
    </source>
</evidence>
<dbReference type="Proteomes" id="UP000282574">
    <property type="component" value="Unassembled WGS sequence"/>
</dbReference>
<evidence type="ECO:0000313" key="2">
    <source>
        <dbReference type="EMBL" id="RUT14649.1"/>
    </source>
</evidence>
<dbReference type="RefSeq" id="WP_106165876.1">
    <property type="nucleotide sequence ID" value="NZ_JAVKZF010000005.1"/>
</dbReference>
<feature type="transmembrane region" description="Helical" evidence="1">
    <location>
        <begin position="21"/>
        <end position="40"/>
    </location>
</feature>
<comment type="caution">
    <text evidence="2">The sequence shown here is derived from an EMBL/GenBank/DDBJ whole genome shotgun (WGS) entry which is preliminary data.</text>
</comment>
<keyword evidence="1" id="KW-1133">Transmembrane helix</keyword>
<accession>A0AB37UT38</accession>
<protein>
    <recommendedName>
        <fullName evidence="4">EXPERA domain-containing protein</fullName>
    </recommendedName>
</protein>
<evidence type="ECO:0008006" key="4">
    <source>
        <dbReference type="Google" id="ProtNLM"/>
    </source>
</evidence>